<dbReference type="EMBL" id="WHOA01000007">
    <property type="protein sequence ID" value="NOU70181.1"/>
    <property type="molecule type" value="Genomic_DNA"/>
</dbReference>
<dbReference type="PANTHER" id="PTHR45528">
    <property type="entry name" value="SENSOR HISTIDINE KINASE CPXA"/>
    <property type="match status" value="1"/>
</dbReference>
<sequence length="466" mass="52656">MIKIKSLYLRVVLTFLAIVVVSLSVAFWLATVFFMNRIAMDNQTEMLAKSRQIVKLVEDVQPSNLDSFVAGSNQLNENYIFTLFNANGESATEISKDKKGNPRILASEVDFVLHGNMYKSLDYGIPKDPINQIKVGIPLRVGDTTYALFIHQNISEAARSKGQTAIITVLLIVLIVGSLLILVASRYLVNPLKKLTLATERLARGNFNVHVSVKQKDELGQLAQSFNHMAGELKQLEQMRQDFISNVSHEIQSPLTSIRGFSKALRGSEIDESERGRYLEIIERESERLARLSENLLKLASLESEHHPFHPTTYDLDEQLRRIVVFYEPQWSEKQLDMDLSLPRVKISADADQLSQVWMNLIGNAVKFTPPNGHIYVKLVPLRDRVQVWIQDNGIGIPEEDQGRIFDRFYKVDQSRQRDGGSGLGLAIARKIIDMHEGSVEVQSDQGKGTLFLVTLPIKTYLPKKI</sequence>
<evidence type="ECO:0000256" key="17">
    <source>
        <dbReference type="SAM" id="Phobius"/>
    </source>
</evidence>
<dbReference type="SUPFAM" id="SSF158472">
    <property type="entry name" value="HAMP domain-like"/>
    <property type="match status" value="1"/>
</dbReference>
<name>A0ABX1XNX4_9BACL</name>
<dbReference type="Gene3D" id="1.10.287.130">
    <property type="match status" value="1"/>
</dbReference>
<evidence type="ECO:0000256" key="7">
    <source>
        <dbReference type="ARBA" id="ARBA00022692"/>
    </source>
</evidence>
<keyword evidence="14 17" id="KW-0472">Membrane</keyword>
<dbReference type="CDD" id="cd00082">
    <property type="entry name" value="HisKA"/>
    <property type="match status" value="1"/>
</dbReference>
<feature type="transmembrane region" description="Helical" evidence="17">
    <location>
        <begin position="165"/>
        <end position="189"/>
    </location>
</feature>
<dbReference type="Proteomes" id="UP000616779">
    <property type="component" value="Unassembled WGS sequence"/>
</dbReference>
<reference evidence="20 21" key="1">
    <citation type="submission" date="2019-10" db="EMBL/GenBank/DDBJ databases">
        <title>Description of Paenibacillus terrestris sp. nov.</title>
        <authorList>
            <person name="Carlier A."/>
            <person name="Qi S."/>
        </authorList>
    </citation>
    <scope>NUCLEOTIDE SEQUENCE [LARGE SCALE GENOMIC DNA]</scope>
    <source>
        <strain evidence="20 21">LMG 31458</strain>
    </source>
</reference>
<feature type="domain" description="HAMP" evidence="19">
    <location>
        <begin position="186"/>
        <end position="238"/>
    </location>
</feature>
<dbReference type="InterPro" id="IPR003660">
    <property type="entry name" value="HAMP_dom"/>
</dbReference>
<keyword evidence="7 17" id="KW-0812">Transmembrane</keyword>
<evidence type="ECO:0000256" key="5">
    <source>
        <dbReference type="ARBA" id="ARBA00022553"/>
    </source>
</evidence>
<keyword evidence="11 17" id="KW-1133">Transmembrane helix</keyword>
<evidence type="ECO:0000256" key="11">
    <source>
        <dbReference type="ARBA" id="ARBA00022989"/>
    </source>
</evidence>
<comment type="function">
    <text evidence="15">Member of the two-component regulatory system HssS/HssR involved in intracellular heme homeostasis and tempering of staphylococcal virulence. HssS functions as a heme sensor histidine kinase which is autophosphorylated at a histidine residue and transfers its phosphate group to an aspartate residue of HssR. HssR/HssS activates the expression of hrtAB, an efflux pump, in response to extracellular heme, hemin, hemoglobin or blood.</text>
</comment>
<keyword evidence="8" id="KW-0547">Nucleotide-binding</keyword>
<dbReference type="InterPro" id="IPR003661">
    <property type="entry name" value="HisK_dim/P_dom"/>
</dbReference>
<feature type="domain" description="Histidine kinase" evidence="18">
    <location>
        <begin position="246"/>
        <end position="460"/>
    </location>
</feature>
<evidence type="ECO:0000256" key="1">
    <source>
        <dbReference type="ARBA" id="ARBA00000085"/>
    </source>
</evidence>
<dbReference type="Gene3D" id="6.10.340.10">
    <property type="match status" value="1"/>
</dbReference>
<dbReference type="Pfam" id="PF02518">
    <property type="entry name" value="HATPase_c"/>
    <property type="match status" value="1"/>
</dbReference>
<dbReference type="EC" id="2.7.13.3" evidence="3"/>
<evidence type="ECO:0000256" key="9">
    <source>
        <dbReference type="ARBA" id="ARBA00022777"/>
    </source>
</evidence>
<gene>
    <name evidence="20" type="ORF">GC098_01795</name>
</gene>
<keyword evidence="4" id="KW-1003">Cell membrane</keyword>
<dbReference type="SUPFAM" id="SSF55874">
    <property type="entry name" value="ATPase domain of HSP90 chaperone/DNA topoisomerase II/histidine kinase"/>
    <property type="match status" value="1"/>
</dbReference>
<accession>A0ABX1XNX4</accession>
<evidence type="ECO:0000256" key="12">
    <source>
        <dbReference type="ARBA" id="ARBA00023012"/>
    </source>
</evidence>
<feature type="transmembrane region" description="Helical" evidence="17">
    <location>
        <begin position="7"/>
        <end position="30"/>
    </location>
</feature>
<comment type="catalytic activity">
    <reaction evidence="1">
        <text>ATP + protein L-histidine = ADP + protein N-phospho-L-histidine.</text>
        <dbReference type="EC" id="2.7.13.3"/>
    </reaction>
</comment>
<keyword evidence="21" id="KW-1185">Reference proteome</keyword>
<evidence type="ECO:0000256" key="8">
    <source>
        <dbReference type="ARBA" id="ARBA00022741"/>
    </source>
</evidence>
<protein>
    <recommendedName>
        <fullName evidence="16">Heme sensor protein HssS</fullName>
        <ecNumber evidence="3">2.7.13.3</ecNumber>
    </recommendedName>
</protein>
<keyword evidence="6" id="KW-0808">Transferase</keyword>
<dbReference type="RefSeq" id="WP_171640393.1">
    <property type="nucleotide sequence ID" value="NZ_WHOA01000007.1"/>
</dbReference>
<dbReference type="Pfam" id="PF00512">
    <property type="entry name" value="HisKA"/>
    <property type="match status" value="1"/>
</dbReference>
<evidence type="ECO:0000256" key="16">
    <source>
        <dbReference type="ARBA" id="ARBA00040841"/>
    </source>
</evidence>
<evidence type="ECO:0000313" key="20">
    <source>
        <dbReference type="EMBL" id="NOU70181.1"/>
    </source>
</evidence>
<dbReference type="SMART" id="SM00388">
    <property type="entry name" value="HisKA"/>
    <property type="match status" value="1"/>
</dbReference>
<dbReference type="InterPro" id="IPR050398">
    <property type="entry name" value="HssS/ArlS-like"/>
</dbReference>
<dbReference type="Pfam" id="PF00672">
    <property type="entry name" value="HAMP"/>
    <property type="match status" value="1"/>
</dbReference>
<dbReference type="InterPro" id="IPR003594">
    <property type="entry name" value="HATPase_dom"/>
</dbReference>
<evidence type="ECO:0000313" key="21">
    <source>
        <dbReference type="Proteomes" id="UP000616779"/>
    </source>
</evidence>
<dbReference type="PROSITE" id="PS50885">
    <property type="entry name" value="HAMP"/>
    <property type="match status" value="1"/>
</dbReference>
<dbReference type="InterPro" id="IPR036890">
    <property type="entry name" value="HATPase_C_sf"/>
</dbReference>
<dbReference type="SUPFAM" id="SSF47384">
    <property type="entry name" value="Homodimeric domain of signal transducing histidine kinase"/>
    <property type="match status" value="1"/>
</dbReference>
<dbReference type="InterPro" id="IPR036097">
    <property type="entry name" value="HisK_dim/P_sf"/>
</dbReference>
<evidence type="ECO:0000256" key="4">
    <source>
        <dbReference type="ARBA" id="ARBA00022475"/>
    </source>
</evidence>
<comment type="caution">
    <text evidence="20">The sequence shown here is derived from an EMBL/GenBank/DDBJ whole genome shotgun (WGS) entry which is preliminary data.</text>
</comment>
<keyword evidence="13" id="KW-0843">Virulence</keyword>
<dbReference type="SMART" id="SM00387">
    <property type="entry name" value="HATPase_c"/>
    <property type="match status" value="1"/>
</dbReference>
<organism evidence="20 21">
    <name type="scientific">Paenibacillus phytorum</name>
    <dbReference type="NCBI Taxonomy" id="2654977"/>
    <lineage>
        <taxon>Bacteria</taxon>
        <taxon>Bacillati</taxon>
        <taxon>Bacillota</taxon>
        <taxon>Bacilli</taxon>
        <taxon>Bacillales</taxon>
        <taxon>Paenibacillaceae</taxon>
        <taxon>Paenibacillus</taxon>
    </lineage>
</organism>
<evidence type="ECO:0000259" key="18">
    <source>
        <dbReference type="PROSITE" id="PS50109"/>
    </source>
</evidence>
<evidence type="ECO:0000256" key="13">
    <source>
        <dbReference type="ARBA" id="ARBA00023026"/>
    </source>
</evidence>
<evidence type="ECO:0000256" key="6">
    <source>
        <dbReference type="ARBA" id="ARBA00022679"/>
    </source>
</evidence>
<keyword evidence="12" id="KW-0902">Two-component regulatory system</keyword>
<evidence type="ECO:0000256" key="2">
    <source>
        <dbReference type="ARBA" id="ARBA00004651"/>
    </source>
</evidence>
<dbReference type="PRINTS" id="PR00344">
    <property type="entry name" value="BCTRLSENSOR"/>
</dbReference>
<dbReference type="SMART" id="SM00304">
    <property type="entry name" value="HAMP"/>
    <property type="match status" value="1"/>
</dbReference>
<dbReference type="PROSITE" id="PS50109">
    <property type="entry name" value="HIS_KIN"/>
    <property type="match status" value="1"/>
</dbReference>
<evidence type="ECO:0000256" key="15">
    <source>
        <dbReference type="ARBA" id="ARBA00037219"/>
    </source>
</evidence>
<dbReference type="InterPro" id="IPR005467">
    <property type="entry name" value="His_kinase_dom"/>
</dbReference>
<evidence type="ECO:0000256" key="14">
    <source>
        <dbReference type="ARBA" id="ARBA00023136"/>
    </source>
</evidence>
<dbReference type="InterPro" id="IPR004358">
    <property type="entry name" value="Sig_transdc_His_kin-like_C"/>
</dbReference>
<dbReference type="PANTHER" id="PTHR45528:SF11">
    <property type="entry name" value="HISTIDINE KINASE"/>
    <property type="match status" value="1"/>
</dbReference>
<evidence type="ECO:0000256" key="3">
    <source>
        <dbReference type="ARBA" id="ARBA00012438"/>
    </source>
</evidence>
<keyword evidence="10" id="KW-0067">ATP-binding</keyword>
<dbReference type="CDD" id="cd00075">
    <property type="entry name" value="HATPase"/>
    <property type="match status" value="1"/>
</dbReference>
<evidence type="ECO:0000256" key="10">
    <source>
        <dbReference type="ARBA" id="ARBA00022840"/>
    </source>
</evidence>
<dbReference type="Gene3D" id="3.30.565.10">
    <property type="entry name" value="Histidine kinase-like ATPase, C-terminal domain"/>
    <property type="match status" value="1"/>
</dbReference>
<dbReference type="CDD" id="cd06225">
    <property type="entry name" value="HAMP"/>
    <property type="match status" value="1"/>
</dbReference>
<proteinExistence type="predicted"/>
<keyword evidence="9" id="KW-0418">Kinase</keyword>
<comment type="subcellular location">
    <subcellularLocation>
        <location evidence="2">Cell membrane</location>
        <topology evidence="2">Multi-pass membrane protein</topology>
    </subcellularLocation>
</comment>
<keyword evidence="5" id="KW-0597">Phosphoprotein</keyword>
<evidence type="ECO:0000259" key="19">
    <source>
        <dbReference type="PROSITE" id="PS50885"/>
    </source>
</evidence>